<feature type="compositionally biased region" description="Acidic residues" evidence="3">
    <location>
        <begin position="198"/>
        <end position="213"/>
    </location>
</feature>
<dbReference type="SUPFAM" id="SSF50978">
    <property type="entry name" value="WD40 repeat-like"/>
    <property type="match status" value="1"/>
</dbReference>
<organism evidence="4 5">
    <name type="scientific">Somion occarium</name>
    <dbReference type="NCBI Taxonomy" id="3059160"/>
    <lineage>
        <taxon>Eukaryota</taxon>
        <taxon>Fungi</taxon>
        <taxon>Dikarya</taxon>
        <taxon>Basidiomycota</taxon>
        <taxon>Agaricomycotina</taxon>
        <taxon>Agaricomycetes</taxon>
        <taxon>Polyporales</taxon>
        <taxon>Cerrenaceae</taxon>
        <taxon>Somion</taxon>
    </lineage>
</organism>
<feature type="region of interest" description="Disordered" evidence="3">
    <location>
        <begin position="140"/>
        <end position="162"/>
    </location>
</feature>
<feature type="region of interest" description="Disordered" evidence="3">
    <location>
        <begin position="279"/>
        <end position="409"/>
    </location>
</feature>
<evidence type="ECO:0000256" key="1">
    <source>
        <dbReference type="ARBA" id="ARBA00022574"/>
    </source>
</evidence>
<accession>A0ABP1D2U0</accession>
<dbReference type="PANTHER" id="PTHR22847:SF637">
    <property type="entry name" value="WD REPEAT DOMAIN 5B"/>
    <property type="match status" value="1"/>
</dbReference>
<feature type="region of interest" description="Disordered" evidence="3">
    <location>
        <begin position="179"/>
        <end position="235"/>
    </location>
</feature>
<proteinExistence type="predicted"/>
<dbReference type="PANTHER" id="PTHR22847">
    <property type="entry name" value="WD40 REPEAT PROTEIN"/>
    <property type="match status" value="1"/>
</dbReference>
<sequence>MSSDDHLLKDEELDQDYPLPRNSTRGTERIVFPRGMTNSELWRDCIIPKVHEMTRFGKRLTSRPLVLSDGVIIEWVLDRSVKEEDNDQLIQCQYFDEAKLARENLKQTVPAMRTVSHLAGTGVAEDPICLDSDEDLYTTRTSSVNARRSSSPEDPNDIVMGGTSRTVFPTAVICTPCARNMQSNGSSKSSREALDATETSEDTEGYETDDENAEGLRSAPGSPRIRTTFPDSDPYGGQLLVAGSIAREALSRLEQEGRLPTQNYLGISQPRAIGLHLKSSNGKSKVASPSTSVPNAKIKSMGHPRTASGKRRPSPPSSASSSEMETARKRSRLSSSFNNTPRSYSQGSRIAPESDNISSHSLPPRRSSTHKANRALHASNPSPIQSSSESSTDLSSSDSTNPSSSWDHAGVDQLREQLESEGGRIIRLPRPKHARARRLLVSTNPKLPMVAVYMRGDAQFIHRRRLYREPEHSLPCEEERLVTDACLLNDSIAVLGYEAGPSNPKISLIPLVKGKLRRIDLKHAGYSKVHENTTAGTARPFRGISSLTALAGNGMRFLSGGYDHTVRLWTLKSTGDGYIERSREVAATHAEKVQTLAFRSHDSTVLFGGGSRIYTTCLQAASLPKSDKLSNALIQIHVNPSSESHVFLEMDHLDNQVALYDTRRGAFNRKPCLDFGYREVNSDKRYGRSFTKGSVEDRHFARGYRDGTVCVWDLRKTSKAVLLISRKHEKPAVHTVLSDRVVMVYGDTAVTCWDIRNGASRQR</sequence>
<dbReference type="InterPro" id="IPR036322">
    <property type="entry name" value="WD40_repeat_dom_sf"/>
</dbReference>
<keyword evidence="5" id="KW-1185">Reference proteome</keyword>
<feature type="region of interest" description="Disordered" evidence="3">
    <location>
        <begin position="1"/>
        <end position="25"/>
    </location>
</feature>
<gene>
    <name evidence="4" type="ORF">GFSPODELE1_LOCUS3945</name>
</gene>
<feature type="compositionally biased region" description="Polar residues" evidence="3">
    <location>
        <begin position="333"/>
        <end position="348"/>
    </location>
</feature>
<evidence type="ECO:0000313" key="4">
    <source>
        <dbReference type="EMBL" id="CAL1702226.1"/>
    </source>
</evidence>
<protein>
    <recommendedName>
        <fullName evidence="6">WD40 repeat-like protein</fullName>
    </recommendedName>
</protein>
<dbReference type="EMBL" id="OZ037945">
    <property type="protein sequence ID" value="CAL1702226.1"/>
    <property type="molecule type" value="Genomic_DNA"/>
</dbReference>
<feature type="compositionally biased region" description="Low complexity" evidence="3">
    <location>
        <begin position="379"/>
        <end position="405"/>
    </location>
</feature>
<keyword evidence="2" id="KW-0677">Repeat</keyword>
<keyword evidence="1" id="KW-0853">WD repeat</keyword>
<reference evidence="5" key="1">
    <citation type="submission" date="2024-04" db="EMBL/GenBank/DDBJ databases">
        <authorList>
            <person name="Shaw F."/>
            <person name="Minotto A."/>
        </authorList>
    </citation>
    <scope>NUCLEOTIDE SEQUENCE [LARGE SCALE GENOMIC DNA]</scope>
</reference>
<evidence type="ECO:0000256" key="3">
    <source>
        <dbReference type="SAM" id="MobiDB-lite"/>
    </source>
</evidence>
<feature type="compositionally biased region" description="Basic and acidic residues" evidence="3">
    <location>
        <begin position="1"/>
        <end position="10"/>
    </location>
</feature>
<dbReference type="InterPro" id="IPR015943">
    <property type="entry name" value="WD40/YVTN_repeat-like_dom_sf"/>
</dbReference>
<dbReference type="Proteomes" id="UP001497453">
    <property type="component" value="Chromosome 2"/>
</dbReference>
<dbReference type="Gene3D" id="2.130.10.10">
    <property type="entry name" value="YVTN repeat-like/Quinoprotein amine dehydrogenase"/>
    <property type="match status" value="2"/>
</dbReference>
<feature type="compositionally biased region" description="Polar residues" evidence="3">
    <location>
        <begin position="279"/>
        <end position="294"/>
    </location>
</feature>
<evidence type="ECO:0000313" key="5">
    <source>
        <dbReference type="Proteomes" id="UP001497453"/>
    </source>
</evidence>
<evidence type="ECO:0008006" key="6">
    <source>
        <dbReference type="Google" id="ProtNLM"/>
    </source>
</evidence>
<feature type="compositionally biased region" description="Polar residues" evidence="3">
    <location>
        <begin position="140"/>
        <end position="153"/>
    </location>
</feature>
<evidence type="ECO:0000256" key="2">
    <source>
        <dbReference type="ARBA" id="ARBA00022737"/>
    </source>
</evidence>
<name>A0ABP1D2U0_9APHY</name>